<evidence type="ECO:0000313" key="2">
    <source>
        <dbReference type="Proteomes" id="UP000046393"/>
    </source>
</evidence>
<feature type="region of interest" description="Disordered" evidence="1">
    <location>
        <begin position="122"/>
        <end position="148"/>
    </location>
</feature>
<name>A0A0N5AZ65_9BILA</name>
<protein>
    <submittedName>
        <fullName evidence="3">Uncharacterized protein</fullName>
    </submittedName>
</protein>
<accession>A0A0N5AZ65</accession>
<dbReference type="AlphaFoldDB" id="A0A0N5AZ65"/>
<evidence type="ECO:0000256" key="1">
    <source>
        <dbReference type="SAM" id="MobiDB-lite"/>
    </source>
</evidence>
<dbReference type="WBParaSite" id="SMUV_0001028301-mRNA-1">
    <property type="protein sequence ID" value="SMUV_0001028301-mRNA-1"/>
    <property type="gene ID" value="SMUV_0001028301"/>
</dbReference>
<organism evidence="2 3">
    <name type="scientific">Syphacia muris</name>
    <dbReference type="NCBI Taxonomy" id="451379"/>
    <lineage>
        <taxon>Eukaryota</taxon>
        <taxon>Metazoa</taxon>
        <taxon>Ecdysozoa</taxon>
        <taxon>Nematoda</taxon>
        <taxon>Chromadorea</taxon>
        <taxon>Rhabditida</taxon>
        <taxon>Spirurina</taxon>
        <taxon>Oxyuridomorpha</taxon>
        <taxon>Oxyuroidea</taxon>
        <taxon>Oxyuridae</taxon>
        <taxon>Syphacia</taxon>
    </lineage>
</organism>
<feature type="region of interest" description="Disordered" evidence="1">
    <location>
        <begin position="52"/>
        <end position="80"/>
    </location>
</feature>
<dbReference type="Proteomes" id="UP000046393">
    <property type="component" value="Unplaced"/>
</dbReference>
<proteinExistence type="predicted"/>
<sequence>MPTAEYPNGQVTPLTGHLKTRKKGPLGTSTPITRLHIPANKVQLPSTAKDCPNISLESSHDEHSVDYGNGKNALDASDDLNSKEGRYNLRQRLKNENIAGSWLGDELFTQDKNNVKEELKVSKLNKKQPAKNASATRTNGHKRYSYETSPSLSEISPVVSPEQRVSSLLDGQRNRAKYEPLGTTDFYPEPNELNVSMFGRKFFVKWPAVMYCLHCLICVTMRFGSAISMNVRIIVKSTLENLETLEKKLFGANFVWVLKGFWEMRIFQQICMKSPVSLIDLDGSVVLCWNYYNQ</sequence>
<evidence type="ECO:0000313" key="3">
    <source>
        <dbReference type="WBParaSite" id="SMUV_0001028301-mRNA-1"/>
    </source>
</evidence>
<reference evidence="3" key="1">
    <citation type="submission" date="2017-02" db="UniProtKB">
        <authorList>
            <consortium name="WormBaseParasite"/>
        </authorList>
    </citation>
    <scope>IDENTIFICATION</scope>
</reference>
<keyword evidence="2" id="KW-1185">Reference proteome</keyword>
<feature type="region of interest" description="Disordered" evidence="1">
    <location>
        <begin position="1"/>
        <end position="29"/>
    </location>
</feature>